<dbReference type="AlphaFoldDB" id="A0A0Q9XQI9"/>
<protein>
    <submittedName>
        <fullName evidence="1">Uncharacterized protein</fullName>
    </submittedName>
</protein>
<dbReference type="PATRIC" id="fig|217031.4.peg.7764"/>
<name>A0A0Q9XQI9_9BACI</name>
<reference evidence="1 2" key="1">
    <citation type="submission" date="2015-06" db="EMBL/GenBank/DDBJ databases">
        <title>Genome sequencing project of Bacillus galactosidilyticus PL133.</title>
        <authorList>
            <person name="Gaiero J."/>
            <person name="Nicol R."/>
            <person name="Habash M."/>
        </authorList>
    </citation>
    <scope>NUCLEOTIDE SEQUENCE [LARGE SCALE GENOMIC DNA]</scope>
    <source>
        <strain evidence="1 2">PL133</strain>
    </source>
</reference>
<sequence>MYFHDDDFVGGVEDRRRRPREIVCKCREVRFGGAGFGGAEDHDRDHDRDFDFVCKCRRCRRRREEAAERRHHHDDCCDY</sequence>
<evidence type="ECO:0000313" key="2">
    <source>
        <dbReference type="Proteomes" id="UP000053881"/>
    </source>
</evidence>
<dbReference type="EMBL" id="LGPB01000139">
    <property type="protein sequence ID" value="KRG09593.1"/>
    <property type="molecule type" value="Genomic_DNA"/>
</dbReference>
<dbReference type="Proteomes" id="UP000053881">
    <property type="component" value="Unassembled WGS sequence"/>
</dbReference>
<proteinExistence type="predicted"/>
<accession>A0A0Q9XQI9</accession>
<organism evidence="1 2">
    <name type="scientific">Lederbergia galactosidilytica</name>
    <dbReference type="NCBI Taxonomy" id="217031"/>
    <lineage>
        <taxon>Bacteria</taxon>
        <taxon>Bacillati</taxon>
        <taxon>Bacillota</taxon>
        <taxon>Bacilli</taxon>
        <taxon>Bacillales</taxon>
        <taxon>Bacillaceae</taxon>
        <taxon>Lederbergia</taxon>
    </lineage>
</organism>
<gene>
    <name evidence="1" type="ORF">ACA29_22870</name>
</gene>
<evidence type="ECO:0000313" key="1">
    <source>
        <dbReference type="EMBL" id="KRG09593.1"/>
    </source>
</evidence>
<comment type="caution">
    <text evidence="1">The sequence shown here is derived from an EMBL/GenBank/DDBJ whole genome shotgun (WGS) entry which is preliminary data.</text>
</comment>